<dbReference type="SUPFAM" id="SSF53254">
    <property type="entry name" value="Phosphoglycerate mutase-like"/>
    <property type="match status" value="1"/>
</dbReference>
<proteinExistence type="predicted"/>
<dbReference type="Pfam" id="PF00300">
    <property type="entry name" value="His_Phos_1"/>
    <property type="match status" value="1"/>
</dbReference>
<dbReference type="InterPro" id="IPR029033">
    <property type="entry name" value="His_PPase_superfam"/>
</dbReference>
<evidence type="ECO:0000313" key="1">
    <source>
        <dbReference type="EMBL" id="MCF7560161.1"/>
    </source>
</evidence>
<gene>
    <name evidence="1" type="ORF">L3X39_05880</name>
</gene>
<sequence>MKLINLFALVCILSITSCKQEQNRIPSEEKITSTYYFIRHAEKDRSDSLNNDPHLTEKGLERAKKWSEVLKNVSFDAVYSTDYNRTRETALPTATNNNLDLILYNPRTIEIDSFINTTKGKNVLVVGHSNTTPGFVNTILKTNTYEDIDDANNANLYIVTIINNQITSSLLFID</sequence>
<keyword evidence="2" id="KW-1185">Reference proteome</keyword>
<dbReference type="Gene3D" id="3.40.50.1240">
    <property type="entry name" value="Phosphoglycerate mutase-like"/>
    <property type="match status" value="1"/>
</dbReference>
<protein>
    <submittedName>
        <fullName evidence="1">Histidine phosphatase family protein</fullName>
    </submittedName>
</protein>
<comment type="caution">
    <text evidence="1">The sequence shown here is derived from an EMBL/GenBank/DDBJ whole genome shotgun (WGS) entry which is preliminary data.</text>
</comment>
<dbReference type="RefSeq" id="WP_237230845.1">
    <property type="nucleotide sequence ID" value="NZ_JAKKDV010000002.1"/>
</dbReference>
<evidence type="ECO:0000313" key="2">
    <source>
        <dbReference type="Proteomes" id="UP001200022"/>
    </source>
</evidence>
<accession>A0ABS9IHC4</accession>
<dbReference type="InterPro" id="IPR013078">
    <property type="entry name" value="His_Pase_superF_clade-1"/>
</dbReference>
<organism evidence="1 2">
    <name type="scientific">Flaviramulus multivorans</name>
    <dbReference type="NCBI Taxonomy" id="1304750"/>
    <lineage>
        <taxon>Bacteria</taxon>
        <taxon>Pseudomonadati</taxon>
        <taxon>Bacteroidota</taxon>
        <taxon>Flavobacteriia</taxon>
        <taxon>Flavobacteriales</taxon>
        <taxon>Flavobacteriaceae</taxon>
        <taxon>Flaviramulus</taxon>
    </lineage>
</organism>
<reference evidence="1 2" key="1">
    <citation type="submission" date="2022-01" db="EMBL/GenBank/DDBJ databases">
        <title>Draft genome sequence of Sabulilitoribacter multivorans KCTC 32326.</title>
        <authorList>
            <person name="Oh J.-S."/>
        </authorList>
    </citation>
    <scope>NUCLEOTIDE SEQUENCE [LARGE SCALE GENOMIC DNA]</scope>
    <source>
        <strain evidence="1 2">M-M16</strain>
    </source>
</reference>
<dbReference type="CDD" id="cd07067">
    <property type="entry name" value="HP_PGM_like"/>
    <property type="match status" value="1"/>
</dbReference>
<dbReference type="EMBL" id="JAKKDV010000002">
    <property type="protein sequence ID" value="MCF7560161.1"/>
    <property type="molecule type" value="Genomic_DNA"/>
</dbReference>
<dbReference type="PROSITE" id="PS51257">
    <property type="entry name" value="PROKAR_LIPOPROTEIN"/>
    <property type="match status" value="1"/>
</dbReference>
<name>A0ABS9IHC4_9FLAO</name>
<dbReference type="Proteomes" id="UP001200022">
    <property type="component" value="Unassembled WGS sequence"/>
</dbReference>